<evidence type="ECO:0000256" key="11">
    <source>
        <dbReference type="SAM" id="Phobius"/>
    </source>
</evidence>
<dbReference type="PIRSF" id="PIRSF003097">
    <property type="entry name" value="FtsX"/>
    <property type="match status" value="1"/>
</dbReference>
<keyword evidence="9 10" id="KW-0131">Cell cycle</keyword>
<proteinExistence type="inferred from homology"/>
<comment type="caution">
    <text evidence="14">The sequence shown here is derived from an EMBL/GenBank/DDBJ whole genome shotgun (WGS) entry which is preliminary data.</text>
</comment>
<comment type="subcellular location">
    <subcellularLocation>
        <location evidence="1">Cell membrane</location>
        <topology evidence="1">Multi-pass membrane protein</topology>
    </subcellularLocation>
</comment>
<keyword evidence="7 11" id="KW-1133">Transmembrane helix</keyword>
<dbReference type="Pfam" id="PF02687">
    <property type="entry name" value="FtsX"/>
    <property type="match status" value="1"/>
</dbReference>
<dbReference type="Proteomes" id="UP000228626">
    <property type="component" value="Unassembled WGS sequence"/>
</dbReference>
<dbReference type="Pfam" id="PF18075">
    <property type="entry name" value="FtsX_ECD"/>
    <property type="match status" value="1"/>
</dbReference>
<reference evidence="15" key="1">
    <citation type="submission" date="2017-09" db="EMBL/GenBank/DDBJ databases">
        <title>Depth-based differentiation of microbial function through sediment-hosted aquifers and enrichment of novel symbionts in the deep terrestrial subsurface.</title>
        <authorList>
            <person name="Probst A.J."/>
            <person name="Ladd B."/>
            <person name="Jarett J.K."/>
            <person name="Geller-Mcgrath D.E."/>
            <person name="Sieber C.M.K."/>
            <person name="Emerson J.B."/>
            <person name="Anantharaman K."/>
            <person name="Thomas B.C."/>
            <person name="Malmstrom R."/>
            <person name="Stieglmeier M."/>
            <person name="Klingl A."/>
            <person name="Woyke T."/>
            <person name="Ryan C.M."/>
            <person name="Banfield J.F."/>
        </authorList>
    </citation>
    <scope>NUCLEOTIDE SEQUENCE [LARGE SCALE GENOMIC DNA]</scope>
</reference>
<evidence type="ECO:0000256" key="2">
    <source>
        <dbReference type="ARBA" id="ARBA00007379"/>
    </source>
</evidence>
<comment type="similarity">
    <text evidence="2 10">Belongs to the ABC-4 integral membrane protein family. FtsX subfamily.</text>
</comment>
<dbReference type="PANTHER" id="PTHR47755">
    <property type="entry name" value="CELL DIVISION PROTEIN FTSX"/>
    <property type="match status" value="1"/>
</dbReference>
<keyword evidence="5 10" id="KW-0132">Cell division</keyword>
<name>A0A2H0V287_9BACT</name>
<evidence type="ECO:0000256" key="9">
    <source>
        <dbReference type="ARBA" id="ARBA00023306"/>
    </source>
</evidence>
<keyword evidence="6 11" id="KW-0812">Transmembrane</keyword>
<gene>
    <name evidence="14" type="ORF">COT99_01960</name>
</gene>
<feature type="transmembrane region" description="Helical" evidence="11">
    <location>
        <begin position="231"/>
        <end position="250"/>
    </location>
</feature>
<evidence type="ECO:0000256" key="10">
    <source>
        <dbReference type="PIRNR" id="PIRNR003097"/>
    </source>
</evidence>
<feature type="transmembrane region" description="Helical" evidence="11">
    <location>
        <begin position="276"/>
        <end position="299"/>
    </location>
</feature>
<feature type="transmembrane region" description="Helical" evidence="11">
    <location>
        <begin position="21"/>
        <end position="42"/>
    </location>
</feature>
<organism evidence="14 15">
    <name type="scientific">Candidatus Falkowbacteria bacterium CG10_big_fil_rev_8_21_14_0_10_43_10</name>
    <dbReference type="NCBI Taxonomy" id="1974567"/>
    <lineage>
        <taxon>Bacteria</taxon>
        <taxon>Candidatus Falkowiibacteriota</taxon>
    </lineage>
</organism>
<keyword evidence="4 10" id="KW-1003">Cell membrane</keyword>
<keyword evidence="8 10" id="KW-0472">Membrane</keyword>
<evidence type="ECO:0000313" key="14">
    <source>
        <dbReference type="EMBL" id="PIR93206.1"/>
    </source>
</evidence>
<evidence type="ECO:0000313" key="15">
    <source>
        <dbReference type="Proteomes" id="UP000228626"/>
    </source>
</evidence>
<dbReference type="Gene3D" id="3.30.70.3040">
    <property type="match status" value="1"/>
</dbReference>
<evidence type="ECO:0000256" key="5">
    <source>
        <dbReference type="ARBA" id="ARBA00022618"/>
    </source>
</evidence>
<evidence type="ECO:0000259" key="13">
    <source>
        <dbReference type="Pfam" id="PF18075"/>
    </source>
</evidence>
<feature type="domain" description="FtsX extracellular" evidence="13">
    <location>
        <begin position="61"/>
        <end position="148"/>
    </location>
</feature>
<evidence type="ECO:0000256" key="6">
    <source>
        <dbReference type="ARBA" id="ARBA00022692"/>
    </source>
</evidence>
<dbReference type="InterPro" id="IPR040690">
    <property type="entry name" value="FtsX_ECD"/>
</dbReference>
<sequence length="305" mass="34460">MIILSFWRVIKFSLQDFFRNFWLSLVTVTILILSLFSINFLITAGVISQAAVGAVEKKIDLSLYLAPDAAEEDVSVLKNEITGIAGVEEVEYISKAQALETFQAKHKDEKSVQEALREIGKNPLNPSLVVRTKALADYNGVIDSLDKLSKHTIIESKNFDDHKILLASMNIITAKTRQVGFFVSFIFVAITILVVFNAVRIAIYTHKKEIRIMKLVGASDWFIRAPFLAEAAWYAFLGVVLIIAIFYPFLHLLQPYLATLFNATELNLIGYFNSNFIRIFGLEFLGAFFINITASLWAMRNYLKV</sequence>
<dbReference type="AlphaFoldDB" id="A0A2H0V287"/>
<dbReference type="EMBL" id="PFAR01000024">
    <property type="protein sequence ID" value="PIR93206.1"/>
    <property type="molecule type" value="Genomic_DNA"/>
</dbReference>
<dbReference type="GO" id="GO:0005886">
    <property type="term" value="C:plasma membrane"/>
    <property type="evidence" value="ECO:0007669"/>
    <property type="project" value="UniProtKB-SubCell"/>
</dbReference>
<evidence type="ECO:0000256" key="7">
    <source>
        <dbReference type="ARBA" id="ARBA00022989"/>
    </source>
</evidence>
<evidence type="ECO:0000256" key="8">
    <source>
        <dbReference type="ARBA" id="ARBA00023136"/>
    </source>
</evidence>
<accession>A0A2H0V287</accession>
<evidence type="ECO:0000256" key="1">
    <source>
        <dbReference type="ARBA" id="ARBA00004651"/>
    </source>
</evidence>
<dbReference type="GO" id="GO:0051301">
    <property type="term" value="P:cell division"/>
    <property type="evidence" value="ECO:0007669"/>
    <property type="project" value="UniProtKB-KW"/>
</dbReference>
<evidence type="ECO:0000256" key="3">
    <source>
        <dbReference type="ARBA" id="ARBA00021907"/>
    </source>
</evidence>
<dbReference type="InterPro" id="IPR004513">
    <property type="entry name" value="FtsX"/>
</dbReference>
<dbReference type="InterPro" id="IPR003838">
    <property type="entry name" value="ABC3_permease_C"/>
</dbReference>
<feature type="domain" description="ABC3 transporter permease C-terminal" evidence="12">
    <location>
        <begin position="181"/>
        <end position="301"/>
    </location>
</feature>
<evidence type="ECO:0000259" key="12">
    <source>
        <dbReference type="Pfam" id="PF02687"/>
    </source>
</evidence>
<evidence type="ECO:0000256" key="4">
    <source>
        <dbReference type="ARBA" id="ARBA00022475"/>
    </source>
</evidence>
<dbReference type="PANTHER" id="PTHR47755:SF1">
    <property type="entry name" value="CELL DIVISION PROTEIN FTSX"/>
    <property type="match status" value="1"/>
</dbReference>
<protein>
    <recommendedName>
        <fullName evidence="3 10">Cell division protein FtsX</fullName>
    </recommendedName>
</protein>
<feature type="transmembrane region" description="Helical" evidence="11">
    <location>
        <begin position="179"/>
        <end position="203"/>
    </location>
</feature>